<dbReference type="AlphaFoldDB" id="A0A517R025"/>
<dbReference type="EMBL" id="CP036268">
    <property type="protein sequence ID" value="QDT37218.1"/>
    <property type="molecule type" value="Genomic_DNA"/>
</dbReference>
<evidence type="ECO:0000313" key="3">
    <source>
        <dbReference type="Proteomes" id="UP000317318"/>
    </source>
</evidence>
<dbReference type="RefSeq" id="WP_145363353.1">
    <property type="nucleotide sequence ID" value="NZ_CP036268.1"/>
</dbReference>
<sequence length="239" mass="27139" precursor="true">MKASIALTVLFGVSSFATTSLADDRGGLIALSQIKSHAAAMCQVAAPYQGAPVWQAIHRHAVEIAQLAGQAEQAILRRDALTVRAIGERLEDLGECIEDDAEDLDDWRCPRTLPTIYDAHVEHAERIAECIEDNTDKFRRYSRRVQFAPACPISQQPTHFAPPQQFQQFVPQAQPRQPQLQFPQQFDRRNRFQWNQGQGFGVPQPTFAPISQRQRELQGDRQRNRRFMVQLGNGVRFSF</sequence>
<gene>
    <name evidence="2" type="ORF">Pan189_15900</name>
</gene>
<reference evidence="2 3" key="1">
    <citation type="submission" date="2019-02" db="EMBL/GenBank/DDBJ databases">
        <title>Deep-cultivation of Planctomycetes and their phenomic and genomic characterization uncovers novel biology.</title>
        <authorList>
            <person name="Wiegand S."/>
            <person name="Jogler M."/>
            <person name="Boedeker C."/>
            <person name="Pinto D."/>
            <person name="Vollmers J."/>
            <person name="Rivas-Marin E."/>
            <person name="Kohn T."/>
            <person name="Peeters S.H."/>
            <person name="Heuer A."/>
            <person name="Rast P."/>
            <person name="Oberbeckmann S."/>
            <person name="Bunk B."/>
            <person name="Jeske O."/>
            <person name="Meyerdierks A."/>
            <person name="Storesund J.E."/>
            <person name="Kallscheuer N."/>
            <person name="Luecker S."/>
            <person name="Lage O.M."/>
            <person name="Pohl T."/>
            <person name="Merkel B.J."/>
            <person name="Hornburger P."/>
            <person name="Mueller R.-W."/>
            <person name="Bruemmer F."/>
            <person name="Labrenz M."/>
            <person name="Spormann A.M."/>
            <person name="Op den Camp H."/>
            <person name="Overmann J."/>
            <person name="Amann R."/>
            <person name="Jetten M.S.M."/>
            <person name="Mascher T."/>
            <person name="Medema M.H."/>
            <person name="Devos D.P."/>
            <person name="Kaster A.-K."/>
            <person name="Ovreas L."/>
            <person name="Rohde M."/>
            <person name="Galperin M.Y."/>
            <person name="Jogler C."/>
        </authorList>
    </citation>
    <scope>NUCLEOTIDE SEQUENCE [LARGE SCALE GENOMIC DNA]</scope>
    <source>
        <strain evidence="2 3">Pan189</strain>
    </source>
</reference>
<dbReference type="OrthoDB" id="9932144at2"/>
<evidence type="ECO:0000256" key="1">
    <source>
        <dbReference type="SAM" id="SignalP"/>
    </source>
</evidence>
<dbReference type="Proteomes" id="UP000317318">
    <property type="component" value="Chromosome"/>
</dbReference>
<keyword evidence="3" id="KW-1185">Reference proteome</keyword>
<feature type="chain" id="PRO_5022003945" description="Secreted protein" evidence="1">
    <location>
        <begin position="23"/>
        <end position="239"/>
    </location>
</feature>
<feature type="signal peptide" evidence="1">
    <location>
        <begin position="1"/>
        <end position="22"/>
    </location>
</feature>
<proteinExistence type="predicted"/>
<evidence type="ECO:0008006" key="4">
    <source>
        <dbReference type="Google" id="ProtNLM"/>
    </source>
</evidence>
<evidence type="ECO:0000313" key="2">
    <source>
        <dbReference type="EMBL" id="QDT37218.1"/>
    </source>
</evidence>
<organism evidence="2 3">
    <name type="scientific">Stratiformator vulcanicus</name>
    <dbReference type="NCBI Taxonomy" id="2527980"/>
    <lineage>
        <taxon>Bacteria</taxon>
        <taxon>Pseudomonadati</taxon>
        <taxon>Planctomycetota</taxon>
        <taxon>Planctomycetia</taxon>
        <taxon>Planctomycetales</taxon>
        <taxon>Planctomycetaceae</taxon>
        <taxon>Stratiformator</taxon>
    </lineage>
</organism>
<name>A0A517R025_9PLAN</name>
<protein>
    <recommendedName>
        <fullName evidence="4">Secreted protein</fullName>
    </recommendedName>
</protein>
<dbReference type="KEGG" id="svp:Pan189_15900"/>
<keyword evidence="1" id="KW-0732">Signal</keyword>
<accession>A0A517R025</accession>